<reference evidence="5 6" key="1">
    <citation type="journal article" date="2019" name="Genome Biol. Evol.">
        <title>Day and night: Metabolic profiles and evolutionary relationships of six axenic non-marine cyanobacteria.</title>
        <authorList>
            <person name="Will S.E."/>
            <person name="Henke P."/>
            <person name="Boedeker C."/>
            <person name="Huang S."/>
            <person name="Brinkmann H."/>
            <person name="Rohde M."/>
            <person name="Jarek M."/>
            <person name="Friedl T."/>
            <person name="Seufert S."/>
            <person name="Schumacher M."/>
            <person name="Overmann J."/>
            <person name="Neumann-Schaal M."/>
            <person name="Petersen J."/>
        </authorList>
    </citation>
    <scope>NUCLEOTIDE SEQUENCE [LARGE SCALE GENOMIC DNA]</scope>
    <source>
        <strain evidence="5 6">PCC 6912</strain>
    </source>
</reference>
<dbReference type="InterPro" id="IPR006162">
    <property type="entry name" value="Ppantetheine_attach_site"/>
</dbReference>
<dbReference type="SUPFAM" id="SSF47336">
    <property type="entry name" value="ACP-like"/>
    <property type="match status" value="1"/>
</dbReference>
<dbReference type="GO" id="GO:0031177">
    <property type="term" value="F:phosphopantetheine binding"/>
    <property type="evidence" value="ECO:0007669"/>
    <property type="project" value="InterPro"/>
</dbReference>
<comment type="caution">
    <text evidence="5">The sequence shown here is derived from an EMBL/GenBank/DDBJ whole genome shotgun (WGS) entry which is preliminary data.</text>
</comment>
<dbReference type="InterPro" id="IPR020806">
    <property type="entry name" value="PKS_PP-bd"/>
</dbReference>
<dbReference type="STRING" id="211165.GCA_000317285_02776"/>
<dbReference type="InterPro" id="IPR010071">
    <property type="entry name" value="AA_adenyl_dom"/>
</dbReference>
<dbReference type="Gene3D" id="3.30.300.30">
    <property type="match status" value="1"/>
</dbReference>
<dbReference type="EMBL" id="RSCJ01000017">
    <property type="protein sequence ID" value="RUR77505.1"/>
    <property type="molecule type" value="Genomic_DNA"/>
</dbReference>
<sequence>MQFKNKNLSQELKIQINTLIAQKTNNSQTDDIKDVCIHQMFEAQVEKSPGAIAVFLDAHNLASGVEEQLTYRQLNQRANQLAHYLRTLGVAPEVLVGICVDRSVEMIVAILGVLKAGGTYVPLDPAYPPERLAFILEDTKIPLILTQEKLRENLTANEAHLVCLDSDWEAIAHNSQDNPVNWTTPDHLIYVIYTSGSTGQPKGVMISHRGISNQLRWRQTTFELTNTDKVLQTISFSFDPSVWQIFWPLCFGAQLVLPRPGGHHDSVYLIQTIIQQQITVLAMVPSMLRVLLEEKDIENCQNLKHITCGGEALPIELVERFFARLNLDNVLHNCYGPTEASIDATFWTCQRHTNYITAPIGRPIANTNIYILDSDLQPVPIGKVGELYIGGVGLARGYFNRPELTAQKFIPNPFNSSERLYKTGDLARYLSDGNIEYVGRIDHQVKIRGFRIELEEIEAKLLQHPGVQASVVIAREYMSGDKCLVAYFVPNREQTPTISELRDFLKQTLPDYMVPSALVILNSLPLTANGKVDRRALPAPEQNRPELATDFLAPRDRLELQLTQIWEESLGIHPIGVTDNFFDLGGHSLVALRLLAQIEQKFGTRLPLSTFLQAPTVEKLADILQQKESQALWQPLVAIKPNGKKAPVFCVHGADGNIIVFHNLACYLDADQPVYALQPFGLDGKQPFQTKIEDMASDYIKEIRTIQSEGPYLLAGYSAGGTIAFEMAQQLVAQGEKVALLALFDTCSSVYFHELSFRQWIARHWHNFWQLDEPKQKLNYLFMAIQQRLQKINKKFGLDNIGAESPYAHVSLEYNSNLLEDALFITQQQAVRKYHPQAYSGKVTLFRSNEQIWWLEGDRSLGWRELAEVEVHAIPGDHNNIVRANVQSLGEKLSDCLRRVDQHHSVK</sequence>
<evidence type="ECO:0000256" key="3">
    <source>
        <dbReference type="ARBA" id="ARBA00022553"/>
    </source>
</evidence>
<evidence type="ECO:0000259" key="4">
    <source>
        <dbReference type="PROSITE" id="PS50075"/>
    </source>
</evidence>
<accession>A0A433N7K8</accession>
<dbReference type="Gene3D" id="1.10.1200.10">
    <property type="entry name" value="ACP-like"/>
    <property type="match status" value="1"/>
</dbReference>
<proteinExistence type="predicted"/>
<feature type="domain" description="Carrier" evidence="4">
    <location>
        <begin position="553"/>
        <end position="628"/>
    </location>
</feature>
<dbReference type="PROSITE" id="PS00012">
    <property type="entry name" value="PHOSPHOPANTETHEINE"/>
    <property type="match status" value="1"/>
</dbReference>
<evidence type="ECO:0000256" key="2">
    <source>
        <dbReference type="ARBA" id="ARBA00022450"/>
    </source>
</evidence>
<dbReference type="InterPro" id="IPR045851">
    <property type="entry name" value="AMP-bd_C_sf"/>
</dbReference>
<dbReference type="GO" id="GO:0043041">
    <property type="term" value="P:amino acid activation for nonribosomal peptide biosynthetic process"/>
    <property type="evidence" value="ECO:0007669"/>
    <property type="project" value="TreeGrafter"/>
</dbReference>
<dbReference type="SUPFAM" id="SSF53474">
    <property type="entry name" value="alpha/beta-Hydrolases"/>
    <property type="match status" value="1"/>
</dbReference>
<dbReference type="InterPro" id="IPR020845">
    <property type="entry name" value="AMP-binding_CS"/>
</dbReference>
<evidence type="ECO:0000313" key="5">
    <source>
        <dbReference type="EMBL" id="RUR77505.1"/>
    </source>
</evidence>
<dbReference type="Proteomes" id="UP000268857">
    <property type="component" value="Unassembled WGS sequence"/>
</dbReference>
<dbReference type="InterPro" id="IPR029058">
    <property type="entry name" value="AB_hydrolase_fold"/>
</dbReference>
<dbReference type="Pfam" id="PF13193">
    <property type="entry name" value="AMP-binding_C"/>
    <property type="match status" value="1"/>
</dbReference>
<comment type="cofactor">
    <cofactor evidence="1">
        <name>pantetheine 4'-phosphate</name>
        <dbReference type="ChEBI" id="CHEBI:47942"/>
    </cofactor>
</comment>
<keyword evidence="6" id="KW-1185">Reference proteome</keyword>
<keyword evidence="3" id="KW-0597">Phosphoprotein</keyword>
<dbReference type="RefSeq" id="WP_235083164.1">
    <property type="nucleotide sequence ID" value="NZ_AJLN01000078.1"/>
</dbReference>
<dbReference type="GO" id="GO:0005737">
    <property type="term" value="C:cytoplasm"/>
    <property type="evidence" value="ECO:0007669"/>
    <property type="project" value="TreeGrafter"/>
</dbReference>
<dbReference type="FunFam" id="1.10.1200.10:FF:000016">
    <property type="entry name" value="Non-ribosomal peptide synthase"/>
    <property type="match status" value="1"/>
</dbReference>
<dbReference type="PANTHER" id="PTHR45527:SF1">
    <property type="entry name" value="FATTY ACID SYNTHASE"/>
    <property type="match status" value="1"/>
</dbReference>
<dbReference type="InterPro" id="IPR036736">
    <property type="entry name" value="ACP-like_sf"/>
</dbReference>
<protein>
    <recommendedName>
        <fullName evidence="4">Carrier domain-containing protein</fullName>
    </recommendedName>
</protein>
<dbReference type="FunFam" id="3.30.300.30:FF:000010">
    <property type="entry name" value="Enterobactin synthetase component F"/>
    <property type="match status" value="1"/>
</dbReference>
<dbReference type="PANTHER" id="PTHR45527">
    <property type="entry name" value="NONRIBOSOMAL PEPTIDE SYNTHETASE"/>
    <property type="match status" value="1"/>
</dbReference>
<evidence type="ECO:0000313" key="6">
    <source>
        <dbReference type="Proteomes" id="UP000268857"/>
    </source>
</evidence>
<dbReference type="NCBIfam" id="TIGR01733">
    <property type="entry name" value="AA-adenyl-dom"/>
    <property type="match status" value="1"/>
</dbReference>
<dbReference type="FunFam" id="2.30.38.10:FF:000001">
    <property type="entry name" value="Non-ribosomal peptide synthetase PvdI"/>
    <property type="match status" value="1"/>
</dbReference>
<dbReference type="Gene3D" id="2.30.38.10">
    <property type="entry name" value="Luciferase, Domain 3"/>
    <property type="match status" value="1"/>
</dbReference>
<dbReference type="GO" id="GO:0044550">
    <property type="term" value="P:secondary metabolite biosynthetic process"/>
    <property type="evidence" value="ECO:0007669"/>
    <property type="project" value="UniProtKB-ARBA"/>
</dbReference>
<dbReference type="Pfam" id="PF00550">
    <property type="entry name" value="PP-binding"/>
    <property type="match status" value="1"/>
</dbReference>
<dbReference type="InterPro" id="IPR001031">
    <property type="entry name" value="Thioesterase"/>
</dbReference>
<dbReference type="SUPFAM" id="SSF56801">
    <property type="entry name" value="Acetyl-CoA synthetase-like"/>
    <property type="match status" value="1"/>
</dbReference>
<dbReference type="InterPro" id="IPR025110">
    <property type="entry name" value="AMP-bd_C"/>
</dbReference>
<gene>
    <name evidence="5" type="ORF">PCC6912_38960</name>
</gene>
<organism evidence="5 6">
    <name type="scientific">Chlorogloeopsis fritschii PCC 6912</name>
    <dbReference type="NCBI Taxonomy" id="211165"/>
    <lineage>
        <taxon>Bacteria</taxon>
        <taxon>Bacillati</taxon>
        <taxon>Cyanobacteriota</taxon>
        <taxon>Cyanophyceae</taxon>
        <taxon>Nostocales</taxon>
        <taxon>Chlorogloeopsidaceae</taxon>
        <taxon>Chlorogloeopsis</taxon>
    </lineage>
</organism>
<dbReference type="PROSITE" id="PS50075">
    <property type="entry name" value="CARRIER"/>
    <property type="match status" value="1"/>
</dbReference>
<dbReference type="Pfam" id="PF00975">
    <property type="entry name" value="Thioesterase"/>
    <property type="match status" value="1"/>
</dbReference>
<dbReference type="Gene3D" id="3.40.50.1820">
    <property type="entry name" value="alpha/beta hydrolase"/>
    <property type="match status" value="1"/>
</dbReference>
<dbReference type="GO" id="GO:0072330">
    <property type="term" value="P:monocarboxylic acid biosynthetic process"/>
    <property type="evidence" value="ECO:0007669"/>
    <property type="project" value="UniProtKB-ARBA"/>
</dbReference>
<dbReference type="Gene3D" id="3.40.50.980">
    <property type="match status" value="2"/>
</dbReference>
<dbReference type="InterPro" id="IPR009081">
    <property type="entry name" value="PP-bd_ACP"/>
</dbReference>
<dbReference type="Pfam" id="PF00501">
    <property type="entry name" value="AMP-binding"/>
    <property type="match status" value="1"/>
</dbReference>
<dbReference type="SMART" id="SM00823">
    <property type="entry name" value="PKS_PP"/>
    <property type="match status" value="1"/>
</dbReference>
<dbReference type="InterPro" id="IPR000873">
    <property type="entry name" value="AMP-dep_synth/lig_dom"/>
</dbReference>
<dbReference type="AlphaFoldDB" id="A0A433N7K8"/>
<evidence type="ECO:0000256" key="1">
    <source>
        <dbReference type="ARBA" id="ARBA00001957"/>
    </source>
</evidence>
<keyword evidence="2" id="KW-0596">Phosphopantetheine</keyword>
<dbReference type="FunFam" id="3.40.50.980:FF:000002">
    <property type="entry name" value="Enterobactin synthetase component F"/>
    <property type="match status" value="1"/>
</dbReference>
<dbReference type="PROSITE" id="PS00455">
    <property type="entry name" value="AMP_BINDING"/>
    <property type="match status" value="1"/>
</dbReference>
<dbReference type="CDD" id="cd05930">
    <property type="entry name" value="A_NRPS"/>
    <property type="match status" value="1"/>
</dbReference>
<dbReference type="FunFam" id="3.40.50.980:FF:000001">
    <property type="entry name" value="Non-ribosomal peptide synthetase"/>
    <property type="match status" value="1"/>
</dbReference>
<name>A0A433N7K8_CHLFR</name>
<dbReference type="FunFam" id="3.40.50.12780:FF:000012">
    <property type="entry name" value="Non-ribosomal peptide synthetase"/>
    <property type="match status" value="1"/>
</dbReference>